<dbReference type="EMBL" id="JANPWZ010001709">
    <property type="protein sequence ID" value="KAJ3563766.1"/>
    <property type="molecule type" value="Genomic_DNA"/>
</dbReference>
<evidence type="ECO:0000256" key="2">
    <source>
        <dbReference type="ARBA" id="ARBA00003969"/>
    </source>
</evidence>
<evidence type="ECO:0000256" key="6">
    <source>
        <dbReference type="ARBA" id="ARBA00022729"/>
    </source>
</evidence>
<dbReference type="Pfam" id="PF17801">
    <property type="entry name" value="Melibiase_C"/>
    <property type="match status" value="1"/>
</dbReference>
<evidence type="ECO:0000256" key="3">
    <source>
        <dbReference type="ARBA" id="ARBA00004613"/>
    </source>
</evidence>
<comment type="catalytic activity">
    <reaction evidence="1 10">
        <text>Hydrolysis of terminal, non-reducing alpha-D-galactose residues in alpha-D-galactosides, including galactose oligosaccharides, galactomannans and galactolipids.</text>
        <dbReference type="EC" id="3.2.1.22"/>
    </reaction>
</comment>
<dbReference type="PANTHER" id="PTHR11452">
    <property type="entry name" value="ALPHA-GALACTOSIDASE/ALPHA-N-ACETYLGALACTOSAMINIDASE"/>
    <property type="match status" value="1"/>
</dbReference>
<feature type="domain" description="Alpha galactosidase C-terminal" evidence="11">
    <location>
        <begin position="443"/>
        <end position="517"/>
    </location>
</feature>
<evidence type="ECO:0000256" key="1">
    <source>
        <dbReference type="ARBA" id="ARBA00001255"/>
    </source>
</evidence>
<dbReference type="SUPFAM" id="SSF51445">
    <property type="entry name" value="(Trans)glycosidases"/>
    <property type="match status" value="1"/>
</dbReference>
<gene>
    <name evidence="12" type="ORF">NPX13_g8083</name>
</gene>
<evidence type="ECO:0000256" key="4">
    <source>
        <dbReference type="ARBA" id="ARBA00009743"/>
    </source>
</evidence>
<reference evidence="12" key="1">
    <citation type="submission" date="2022-07" db="EMBL/GenBank/DDBJ databases">
        <title>Genome Sequence of Xylaria arbuscula.</title>
        <authorList>
            <person name="Buettner E."/>
        </authorList>
    </citation>
    <scope>NUCLEOTIDE SEQUENCE</scope>
    <source>
        <strain evidence="12">VT107</strain>
    </source>
</reference>
<keyword evidence="5" id="KW-0964">Secreted</keyword>
<dbReference type="Proteomes" id="UP001148614">
    <property type="component" value="Unassembled WGS sequence"/>
</dbReference>
<evidence type="ECO:0000256" key="8">
    <source>
        <dbReference type="ARBA" id="ARBA00023180"/>
    </source>
</evidence>
<dbReference type="InterPro" id="IPR000111">
    <property type="entry name" value="Glyco_hydro_27/36_CS"/>
</dbReference>
<keyword evidence="10" id="KW-1015">Disulfide bond</keyword>
<comment type="subcellular location">
    <subcellularLocation>
        <location evidence="3">Secreted</location>
    </subcellularLocation>
</comment>
<proteinExistence type="inferred from homology"/>
<dbReference type="SUPFAM" id="SSF51011">
    <property type="entry name" value="Glycosyl hydrolase domain"/>
    <property type="match status" value="1"/>
</dbReference>
<keyword evidence="6" id="KW-0732">Signal</keyword>
<evidence type="ECO:0000259" key="11">
    <source>
        <dbReference type="Pfam" id="PF17801"/>
    </source>
</evidence>
<dbReference type="EC" id="3.2.1.22" evidence="10"/>
<dbReference type="VEuPathDB" id="FungiDB:F4678DRAFT_437811"/>
<dbReference type="AlphaFoldDB" id="A0A9W8N941"/>
<evidence type="ECO:0000256" key="9">
    <source>
        <dbReference type="ARBA" id="ARBA00023295"/>
    </source>
</evidence>
<accession>A0A9W8N941</accession>
<dbReference type="Gene3D" id="2.60.40.1180">
    <property type="entry name" value="Golgi alpha-mannosidase II"/>
    <property type="match status" value="1"/>
</dbReference>
<protein>
    <recommendedName>
        <fullName evidence="10">Alpha-galactosidase</fullName>
        <ecNumber evidence="10">3.2.1.22</ecNumber>
    </recommendedName>
    <alternativeName>
        <fullName evidence="10">Melibiase</fullName>
    </alternativeName>
</protein>
<dbReference type="GO" id="GO:0004557">
    <property type="term" value="F:alpha-galactosidase activity"/>
    <property type="evidence" value="ECO:0007669"/>
    <property type="project" value="UniProtKB-EC"/>
</dbReference>
<dbReference type="InterPro" id="IPR041233">
    <property type="entry name" value="Melibiase_C"/>
</dbReference>
<keyword evidence="13" id="KW-1185">Reference proteome</keyword>
<dbReference type="Gene3D" id="3.20.20.70">
    <property type="entry name" value="Aldolase class I"/>
    <property type="match status" value="1"/>
</dbReference>
<dbReference type="InterPro" id="IPR013785">
    <property type="entry name" value="Aldolase_TIM"/>
</dbReference>
<dbReference type="CDD" id="cd14792">
    <property type="entry name" value="GH27"/>
    <property type="match status" value="1"/>
</dbReference>
<dbReference type="InterPro" id="IPR013780">
    <property type="entry name" value="Glyco_hydro_b"/>
</dbReference>
<comment type="function">
    <text evidence="2">Hydrolyzes a variety of simple alpha-D-galactoside as well as more complex molecules such as oligosaccharides and polysaccharides.</text>
</comment>
<dbReference type="GO" id="GO:0005576">
    <property type="term" value="C:extracellular region"/>
    <property type="evidence" value="ECO:0007669"/>
    <property type="project" value="UniProtKB-SubCell"/>
</dbReference>
<dbReference type="InterPro" id="IPR002241">
    <property type="entry name" value="Glyco_hydro_27"/>
</dbReference>
<dbReference type="GO" id="GO:0005975">
    <property type="term" value="P:carbohydrate metabolic process"/>
    <property type="evidence" value="ECO:0007669"/>
    <property type="project" value="InterPro"/>
</dbReference>
<dbReference type="InterPro" id="IPR017853">
    <property type="entry name" value="GH"/>
</dbReference>
<keyword evidence="7 10" id="KW-0378">Hydrolase</keyword>
<name>A0A9W8N941_9PEZI</name>
<evidence type="ECO:0000313" key="12">
    <source>
        <dbReference type="EMBL" id="KAJ3563766.1"/>
    </source>
</evidence>
<comment type="caution">
    <text evidence="12">The sequence shown here is derived from an EMBL/GenBank/DDBJ whole genome shotgun (WGS) entry which is preliminary data.</text>
</comment>
<organism evidence="12 13">
    <name type="scientific">Xylaria arbuscula</name>
    <dbReference type="NCBI Taxonomy" id="114810"/>
    <lineage>
        <taxon>Eukaryota</taxon>
        <taxon>Fungi</taxon>
        <taxon>Dikarya</taxon>
        <taxon>Ascomycota</taxon>
        <taxon>Pezizomycotina</taxon>
        <taxon>Sordariomycetes</taxon>
        <taxon>Xylariomycetidae</taxon>
        <taxon>Xylariales</taxon>
        <taxon>Xylariaceae</taxon>
        <taxon>Xylaria</taxon>
    </lineage>
</organism>
<keyword evidence="9 10" id="KW-0326">Glycosidase</keyword>
<evidence type="ECO:0000313" key="13">
    <source>
        <dbReference type="Proteomes" id="UP001148614"/>
    </source>
</evidence>
<dbReference type="PRINTS" id="PR00740">
    <property type="entry name" value="GLHYDRLASE27"/>
</dbReference>
<sequence length="520" mass="56829">MQDSGRTAEATSNGANDVRQLIHVGRKAAGYIVGALLLIGNHRLGSIVPKSSIVATSKKCRSSKTEGQSCTPPIREMIIMLDFDRNIIMVFLKVTLLLSAPAVLALEWADGIGKLPALGWNSWNAYHCDINESRVLDAANAIIEFGFKDAGYEYVNIDDCWSVKGSRDNETKQLVPDPTRFPNGISGVADKIHELGLKIGIYSSAGTETCAGYPASIGYEGIDAATWAAWGIDYLKYDNCNVPSEWADECNACVYNFGSPENYVNGTCVDDDNYCPDGYDYTTSNSAKRYAAMRDALQAQNRTIQYALCSWGSAGVEQYGNATGNSWRMSGDIQDDWGYVTAILNMNTFNLNDADFWGHPDADMLEVGNGGLRAAEERTHFAFWAAMKSPLLIGTDLYAASDEAKTILLNKHLLAFNQDSVYGAPAKPYKWGTNPDYTFNATNPAEFWSGESQQGTLVLMLNTLDESRNMTAEFSEVPTLDAEGSYNVVDVWTGEDIESLTSSLTVEVASHDTAVFLFTS</sequence>
<dbReference type="PANTHER" id="PTHR11452:SF61">
    <property type="entry name" value="ALPHA-GALACTOSIDASE B-RELATED"/>
    <property type="match status" value="1"/>
</dbReference>
<dbReference type="PROSITE" id="PS00512">
    <property type="entry name" value="ALPHA_GALACTOSIDASE"/>
    <property type="match status" value="1"/>
</dbReference>
<comment type="similarity">
    <text evidence="4 10">Belongs to the glycosyl hydrolase 27 family.</text>
</comment>
<dbReference type="Pfam" id="PF16499">
    <property type="entry name" value="Melibiase_2"/>
    <property type="match status" value="2"/>
</dbReference>
<evidence type="ECO:0000256" key="10">
    <source>
        <dbReference type="RuleBase" id="RU361168"/>
    </source>
</evidence>
<evidence type="ECO:0000256" key="5">
    <source>
        <dbReference type="ARBA" id="ARBA00022525"/>
    </source>
</evidence>
<evidence type="ECO:0000256" key="7">
    <source>
        <dbReference type="ARBA" id="ARBA00022801"/>
    </source>
</evidence>
<keyword evidence="8" id="KW-0325">Glycoprotein</keyword>